<evidence type="ECO:0000259" key="9">
    <source>
        <dbReference type="Pfam" id="PF05970"/>
    </source>
</evidence>
<comment type="cofactor">
    <cofactor evidence="6">
        <name>Mg(2+)</name>
        <dbReference type="ChEBI" id="CHEBI:18420"/>
    </cofactor>
</comment>
<dbReference type="Pfam" id="PF08646">
    <property type="entry name" value="Rep_fac-A_C"/>
    <property type="match status" value="1"/>
</dbReference>
<organism evidence="13 14">
    <name type="scientific">Deinandra increscens subsp. villosa</name>
    <dbReference type="NCBI Taxonomy" id="3103831"/>
    <lineage>
        <taxon>Eukaryota</taxon>
        <taxon>Viridiplantae</taxon>
        <taxon>Streptophyta</taxon>
        <taxon>Embryophyta</taxon>
        <taxon>Tracheophyta</taxon>
        <taxon>Spermatophyta</taxon>
        <taxon>Magnoliopsida</taxon>
        <taxon>eudicotyledons</taxon>
        <taxon>Gunneridae</taxon>
        <taxon>Pentapetalae</taxon>
        <taxon>asterids</taxon>
        <taxon>campanulids</taxon>
        <taxon>Asterales</taxon>
        <taxon>Asteraceae</taxon>
        <taxon>Asteroideae</taxon>
        <taxon>Heliantheae alliance</taxon>
        <taxon>Madieae</taxon>
        <taxon>Madiinae</taxon>
        <taxon>Deinandra</taxon>
    </lineage>
</organism>
<dbReference type="GO" id="GO:0005524">
    <property type="term" value="F:ATP binding"/>
    <property type="evidence" value="ECO:0007669"/>
    <property type="project" value="UniProtKB-KW"/>
</dbReference>
<evidence type="ECO:0000259" key="8">
    <source>
        <dbReference type="Pfam" id="PF02721"/>
    </source>
</evidence>
<dbReference type="InterPro" id="IPR010285">
    <property type="entry name" value="DNA_helicase_pif1-like_DEAD"/>
</dbReference>
<dbReference type="GO" id="GO:0016787">
    <property type="term" value="F:hydrolase activity"/>
    <property type="evidence" value="ECO:0007669"/>
    <property type="project" value="UniProtKB-KW"/>
</dbReference>
<keyword evidence="6" id="KW-0378">Hydrolase</keyword>
<dbReference type="GO" id="GO:0006310">
    <property type="term" value="P:DNA recombination"/>
    <property type="evidence" value="ECO:0007669"/>
    <property type="project" value="UniProtKB-KW"/>
</dbReference>
<feature type="domain" description="DNA helicase Pif1-like 2B" evidence="12">
    <location>
        <begin position="2111"/>
        <end position="2157"/>
    </location>
</feature>
<dbReference type="InterPro" id="IPR012340">
    <property type="entry name" value="NA-bd_OB-fold"/>
</dbReference>
<dbReference type="SUPFAM" id="SSF52540">
    <property type="entry name" value="P-loop containing nucleoside triphosphate hydrolases"/>
    <property type="match status" value="2"/>
</dbReference>
<evidence type="ECO:0000256" key="1">
    <source>
        <dbReference type="ARBA" id="ARBA00005690"/>
    </source>
</evidence>
<dbReference type="PANTHER" id="PTHR10492">
    <property type="match status" value="1"/>
</dbReference>
<dbReference type="PANTHER" id="PTHR10492:SF93">
    <property type="entry name" value="ATP-DEPENDENT DNA HELICASE"/>
    <property type="match status" value="1"/>
</dbReference>
<feature type="domain" description="Helitron helicase-like" evidence="11">
    <location>
        <begin position="1141"/>
        <end position="1324"/>
    </location>
</feature>
<gene>
    <name evidence="13" type="ORF">SSX86_022725</name>
</gene>
<keyword evidence="3" id="KW-0863">Zinc-finger</keyword>
<feature type="compositionally biased region" description="Basic and acidic residues" evidence="7">
    <location>
        <begin position="463"/>
        <end position="472"/>
    </location>
</feature>
<keyword evidence="6" id="KW-0227">DNA damage</keyword>
<evidence type="ECO:0000259" key="12">
    <source>
        <dbReference type="Pfam" id="PF21530"/>
    </source>
</evidence>
<keyword evidence="6" id="KW-0547">Nucleotide-binding</keyword>
<feature type="domain" description="DNA helicase Pif1-like DEAD-box helicase" evidence="9">
    <location>
        <begin position="1788"/>
        <end position="2011"/>
    </location>
</feature>
<dbReference type="Pfam" id="PF05970">
    <property type="entry name" value="PIF1"/>
    <property type="match status" value="1"/>
</dbReference>
<dbReference type="InterPro" id="IPR025476">
    <property type="entry name" value="Helitron_helicase-like"/>
</dbReference>
<dbReference type="InterPro" id="IPR003871">
    <property type="entry name" value="RFA1B/D_OB_1st"/>
</dbReference>
<dbReference type="CDD" id="cd04480">
    <property type="entry name" value="RPA1_DBD_A_like"/>
    <property type="match status" value="1"/>
</dbReference>
<dbReference type="Pfam" id="PF02721">
    <property type="entry name" value="DUF223"/>
    <property type="match status" value="1"/>
</dbReference>
<dbReference type="EC" id="5.6.2.3" evidence="6"/>
<comment type="catalytic activity">
    <reaction evidence="6">
        <text>ATP + H2O = ADP + phosphate + H(+)</text>
        <dbReference type="Rhea" id="RHEA:13065"/>
        <dbReference type="ChEBI" id="CHEBI:15377"/>
        <dbReference type="ChEBI" id="CHEBI:15378"/>
        <dbReference type="ChEBI" id="CHEBI:30616"/>
        <dbReference type="ChEBI" id="CHEBI:43474"/>
        <dbReference type="ChEBI" id="CHEBI:456216"/>
        <dbReference type="EC" id="5.6.2.3"/>
    </reaction>
</comment>
<dbReference type="GO" id="GO:0003677">
    <property type="term" value="F:DNA binding"/>
    <property type="evidence" value="ECO:0007669"/>
    <property type="project" value="UniProtKB-KW"/>
</dbReference>
<keyword evidence="4" id="KW-0862">Zinc</keyword>
<evidence type="ECO:0000256" key="2">
    <source>
        <dbReference type="ARBA" id="ARBA00022723"/>
    </source>
</evidence>
<dbReference type="GO" id="GO:0008270">
    <property type="term" value="F:zinc ion binding"/>
    <property type="evidence" value="ECO:0007669"/>
    <property type="project" value="UniProtKB-KW"/>
</dbReference>
<dbReference type="GO" id="GO:0043139">
    <property type="term" value="F:5'-3' DNA helicase activity"/>
    <property type="evidence" value="ECO:0007669"/>
    <property type="project" value="UniProtKB-EC"/>
</dbReference>
<evidence type="ECO:0000256" key="6">
    <source>
        <dbReference type="RuleBase" id="RU363044"/>
    </source>
</evidence>
<evidence type="ECO:0000256" key="7">
    <source>
        <dbReference type="SAM" id="MobiDB-lite"/>
    </source>
</evidence>
<evidence type="ECO:0000256" key="4">
    <source>
        <dbReference type="ARBA" id="ARBA00022833"/>
    </source>
</evidence>
<dbReference type="EMBL" id="JBCNJP010000023">
    <property type="protein sequence ID" value="KAK9057886.1"/>
    <property type="molecule type" value="Genomic_DNA"/>
</dbReference>
<dbReference type="Pfam" id="PF14214">
    <property type="entry name" value="Helitron_like_N"/>
    <property type="match status" value="1"/>
</dbReference>
<dbReference type="Gene3D" id="2.40.50.140">
    <property type="entry name" value="Nucleic acid-binding proteins"/>
    <property type="match status" value="3"/>
</dbReference>
<feature type="domain" description="Replication factor A C-terminal" evidence="10">
    <location>
        <begin position="293"/>
        <end position="404"/>
    </location>
</feature>
<keyword evidence="6" id="KW-0347">Helicase</keyword>
<comment type="similarity">
    <text evidence="6">Belongs to the helicase family.</text>
</comment>
<feature type="region of interest" description="Disordered" evidence="7">
    <location>
        <begin position="463"/>
        <end position="504"/>
    </location>
</feature>
<name>A0AAP0GQJ6_9ASTR</name>
<comment type="caution">
    <text evidence="13">The sequence shown here is derived from an EMBL/GenBank/DDBJ whole genome shotgun (WGS) entry which is preliminary data.</text>
</comment>
<dbReference type="InterPro" id="IPR027417">
    <property type="entry name" value="P-loop_NTPase"/>
</dbReference>
<feature type="domain" description="Replication protein A 70 kDa DNA-binding subunit B/D first OB fold" evidence="8">
    <location>
        <begin position="30"/>
        <end position="119"/>
    </location>
</feature>
<keyword evidence="6" id="KW-0233">DNA recombination</keyword>
<dbReference type="Proteomes" id="UP001408789">
    <property type="component" value="Unassembled WGS sequence"/>
</dbReference>
<dbReference type="Gene3D" id="3.40.50.300">
    <property type="entry name" value="P-loop containing nucleotide triphosphate hydrolases"/>
    <property type="match status" value="1"/>
</dbReference>
<dbReference type="InterPro" id="IPR049163">
    <property type="entry name" value="Pif1-like_2B_dom"/>
</dbReference>
<dbReference type="InterPro" id="IPR013955">
    <property type="entry name" value="Rep_factor-A_C"/>
</dbReference>
<dbReference type="Pfam" id="PF21530">
    <property type="entry name" value="Pif1_2B_dom"/>
    <property type="match status" value="1"/>
</dbReference>
<feature type="compositionally biased region" description="Low complexity" evidence="7">
    <location>
        <begin position="493"/>
        <end position="504"/>
    </location>
</feature>
<proteinExistence type="inferred from homology"/>
<protein>
    <recommendedName>
        <fullName evidence="6">ATP-dependent DNA helicase</fullName>
        <ecNumber evidence="6">5.6.2.3</ecNumber>
    </recommendedName>
</protein>
<accession>A0AAP0GQJ6</accession>
<evidence type="ECO:0000313" key="14">
    <source>
        <dbReference type="Proteomes" id="UP001408789"/>
    </source>
</evidence>
<evidence type="ECO:0000256" key="3">
    <source>
        <dbReference type="ARBA" id="ARBA00022771"/>
    </source>
</evidence>
<sequence length="2575" mass="288582">MSKAVVGGVMETGLDDGLCFDQLEVGSSMSIVVMVCRSWDSDNVHGRYISTDYIFSDRNGDSIHATARSNVAHYFVDKLKEGCLYLLKNFTVVKNRPAYRILKDSQYMIELQGSTVFKKVSVDHGGFERYPFQIVQFEDLEVTNNKYFVDVIGYVTTADNVSTTSTGRRMLEFNLRNERGGHMAVTLWGKLSESFIAQKSKKAGVYTVILSSMTVKNYLGSLGLSSSSATLIIDNNNIPLLESFNASLRGVDLRAETQPARDGPHAVTTIAELLQSARQDKKKAVVFRNSIQITGIRTKNSWFNFTCTGGRCRKGVTRKDGSFWCEACDNAVYFPRARYRLMVDVKDMTGNVVVVLFDEAGEQLVKKSAKTLLDEQEQSTNSDDMVLPEALRCLIGGTYLFELRSHTYYQYGEYESFNCAQVLLPGSANIASPSSVDEILDPAAVPALSSPVKKAPQIGVVTPDKRAEKRSSNLDCTGTDSEGVPGKAQHGLSVDVRSGSDVGSEVNVVPEKRLKKVTGGEAHDPVEGTSQLIMDSLSEKEDDVDGKDSGGDSVAVTVGKKSRVLGWVVRSAAMKFGKAPAVKRTSHVTSDGKVQHFCGLQITPTDAQSSSLDYLPIVPHVDLQDSLAHDTVYGSLTTRTQQSLTDEEIVHTYPADKVKKPPVVKKMAAQRNLVRPEESSDVRGGRYCGFKMTQSGTEGDLVSLSCGPNILDADKVKKPPVVKKMAGQRNLVRPEESSDVRGRRYCGLKMTQSGTEGDLVSLSCGPNILDLSFKPQIMEGCHESGITTVLRNDVDNEPPSSSRSRGKRAKAGNTSISSTRKRNSRTRAIHTAASQRHKRPAFTSAGVPVVYESLGSPIYKCSNCKALMWGAEKSKTTDLDGEASFSSCCQDRKVLLPSPLQAPEPLRSLLDYDNRLAAGFREKIRRYNSMFTYTSFGAKIDHSVNEGRGVYTFRVSGQNYHRIGSLLPAQGKQPTYAQLYFHDTQNEVSNRINALSRDDSDHGSIDEAIVSKLVDMFNTYSAVAKTFRMARDWCAADGNRDCRIRLLGRGTENRQYNAPTASEIAVLVTGDFGESDGLRDIVISTNDGNLKRISELNQLYMALQYPILFPYGETGFHEHIRYAFNSGKRSTKRQNVTMREYYCYMIHQREDETSTLLRGGRLFQQYLVDAYTAIEEQRLKWVRNNQKDLRVELYNNLCDAVTRGDTRADAVGQRIVLPSTFTGSPRYMVQNYQDAMALCRTYGNPDLFITFTANPNWPEIDEMLALTPGQQSYERPETVSRVFKMKLHSLIHDIMTKYIFGKTLAGVYTIEFQKRGLPHAHILIWLDAASKCTTPSSIDDIISAELPLEGDDPEAFRVVTKHMLHGPCGPNGRNAPCMVDGNCSKHYPRSYYDETTIDGDGYPVYRRRRNNRYAVKGRNRFDNSHVVPYNRYLLLKYESHINVEWCNRSRAIKYLFKYLNKGPDRTTMVIHDNITVDGETKREKIINIDEIKNYLDCRYLSACEAVWRMLAFDIHYSYPSVMKLNYHLPDQNVVMLRDSDNIAAAVNRPGIKETMFTEWFELNKADARARELTYAELPGKYVWHANEKRWARRSCRTCVGRIVYCNPAAGPRYYLRMLLGIVKGATSFNDIKTFEGKVYTTFKEACYARGLLSDDNEWTEAISEAQVWATGNQLRTLFVTILLFCEVSSPLKLWEQNWEALCDDIEHKKRRELRFPKWELKEHQKKNYCLLEMEELLQRNGRSLNDFEGFPKPDPTLLGNDENRLIREELSYNIALEKVMHENLYSNLNAEQGLIYKDVIKSVQQEQGKFFFVYGPGGTGKTFLYRAILSRLRSEEMIALAVASSGIASLLLPGGRTAHSRFVIPLEVLENSTCGIKQNTILAQLVQQARLIIWDEAPMTKKHAFEALDRTLRDILSLKHPANRDRVFGGLTVLLGGDFRQILPVIPKGKRVEIVQSSINRSTLWNSCQVYRLTQSMRVTEYTKTGEVDLTKQAFNKWVLDVGDGVVPAEMKEGEHEPTWIKIPDQFIVTYTSCPIEQIIMTTFPGFLNRQDDEDYLRERAILTPRNDDAAQINDCMFHKLDRPARTYRSSDEICKASTDILEQNDLYPTEFLNALNFPGMPPHILNLKEGLPVMLLRNVNPAEGLCNGTRLLITNLAKFVIKARIITGSKIGNNTFIPRIALTSTKSKWPFILKRRQFPLRPCYAMTINKSQGQSLKFVGLYLPRPVFNQHHEAYSGAPTDSSSDDEAETYAKFCAGDSLYDHSNKYDKVSLDDEAQPIQASAHHPEPLNQTHADHHYVHENINQDDKSQDNQAADKDPNSDNQPFADNQYAPAKVKKAPSIVEEESDPSGVIANASVVETSKFEEEAPAQDAKTDNQASVDNLNAHEKNDKVSDEPHHIITSVLDELLESLKAQPSPENIPSPQKAPASTQNQAHDLHNMDIVSVTGGPNWSLCVSQIPIPQDFNEAPNTGTYVLQSPVVNQNLPPIPDTGADYNMPESPIAAVPITAVPMIEKVTEVAAIMDSKRINAARHTSVSDVSMSTCLHSAVQLGAPFSMEETKILNLLFNPQQNTM</sequence>
<comment type="similarity">
    <text evidence="1">Belongs to the replication factor A protein 1 family.</text>
</comment>
<keyword evidence="5" id="KW-0238">DNA-binding</keyword>
<feature type="compositionally biased region" description="Basic and acidic residues" evidence="7">
    <location>
        <begin position="2306"/>
        <end position="2321"/>
    </location>
</feature>
<evidence type="ECO:0000259" key="11">
    <source>
        <dbReference type="Pfam" id="PF14214"/>
    </source>
</evidence>
<dbReference type="GO" id="GO:0006281">
    <property type="term" value="P:DNA repair"/>
    <property type="evidence" value="ECO:0007669"/>
    <property type="project" value="UniProtKB-KW"/>
</dbReference>
<feature type="compositionally biased region" description="Basic residues" evidence="7">
    <location>
        <begin position="819"/>
        <end position="828"/>
    </location>
</feature>
<reference evidence="13 14" key="1">
    <citation type="submission" date="2024-04" db="EMBL/GenBank/DDBJ databases">
        <title>The reference genome of an endangered Asteraceae, Deinandra increscens subsp. villosa, native to the Central Coast of California.</title>
        <authorList>
            <person name="Guilliams M."/>
            <person name="Hasenstab-Lehman K."/>
            <person name="Meyer R."/>
            <person name="Mcevoy S."/>
        </authorList>
    </citation>
    <scope>NUCLEOTIDE SEQUENCE [LARGE SCALE GENOMIC DNA]</scope>
    <source>
        <tissue evidence="13">Leaf</tissue>
    </source>
</reference>
<dbReference type="GO" id="GO:0000723">
    <property type="term" value="P:telomere maintenance"/>
    <property type="evidence" value="ECO:0007669"/>
    <property type="project" value="InterPro"/>
</dbReference>
<evidence type="ECO:0000259" key="10">
    <source>
        <dbReference type="Pfam" id="PF08646"/>
    </source>
</evidence>
<dbReference type="InterPro" id="IPR047192">
    <property type="entry name" value="Euk_RPA1_DBD_C"/>
</dbReference>
<evidence type="ECO:0000313" key="13">
    <source>
        <dbReference type="EMBL" id="KAK9057886.1"/>
    </source>
</evidence>
<keyword evidence="6" id="KW-0234">DNA repair</keyword>
<dbReference type="CDD" id="cd04476">
    <property type="entry name" value="RPA1_DBD_C"/>
    <property type="match status" value="1"/>
</dbReference>
<keyword evidence="6" id="KW-0067">ATP-binding</keyword>
<keyword evidence="2" id="KW-0479">Metal-binding</keyword>
<feature type="region of interest" description="Disordered" evidence="7">
    <location>
        <begin position="789"/>
        <end position="838"/>
    </location>
</feature>
<dbReference type="SUPFAM" id="SSF50249">
    <property type="entry name" value="Nucleic acid-binding proteins"/>
    <property type="match status" value="3"/>
</dbReference>
<keyword evidence="14" id="KW-1185">Reference proteome</keyword>
<feature type="region of interest" description="Disordered" evidence="7">
    <location>
        <begin position="2306"/>
        <end position="2352"/>
    </location>
</feature>
<evidence type="ECO:0000256" key="5">
    <source>
        <dbReference type="ARBA" id="ARBA00023125"/>
    </source>
</evidence>